<dbReference type="GO" id="GO:0070967">
    <property type="term" value="F:coenzyme F420 binding"/>
    <property type="evidence" value="ECO:0007669"/>
    <property type="project" value="TreeGrafter"/>
</dbReference>
<evidence type="ECO:0000259" key="2">
    <source>
        <dbReference type="Pfam" id="PF01243"/>
    </source>
</evidence>
<evidence type="ECO:0000313" key="4">
    <source>
        <dbReference type="Proteomes" id="UP000321805"/>
    </source>
</evidence>
<sequence length="138" mass="14841">MTAAQARDRLAAARVARLATADAQGRPHLVPITFAVAGETIYHAVDHKPKRTRALRRLANVAANPQVSVLADVYDEDWGRLWWARADGEARVLDAAAPEGELAVGLLAGRYAPYREVPPAGPVLAVDVRRWSGWAAAG</sequence>
<keyword evidence="1" id="KW-0560">Oxidoreductase</keyword>
<name>A0A5B8U8L8_9ACTN</name>
<dbReference type="Gene3D" id="2.30.110.10">
    <property type="entry name" value="Electron Transport, Fmn-binding Protein, Chain A"/>
    <property type="match status" value="1"/>
</dbReference>
<dbReference type="InterPro" id="IPR012349">
    <property type="entry name" value="Split_barrel_FMN-bd"/>
</dbReference>
<proteinExistence type="predicted"/>
<gene>
    <name evidence="3" type="ORF">FSW04_18070</name>
</gene>
<evidence type="ECO:0000313" key="3">
    <source>
        <dbReference type="EMBL" id="QEC49297.1"/>
    </source>
</evidence>
<feature type="domain" description="Pyridoxamine 5'-phosphate oxidase N-terminal" evidence="2">
    <location>
        <begin position="4"/>
        <end position="134"/>
    </location>
</feature>
<evidence type="ECO:0000256" key="1">
    <source>
        <dbReference type="ARBA" id="ARBA00023002"/>
    </source>
</evidence>
<dbReference type="Proteomes" id="UP000321805">
    <property type="component" value="Chromosome"/>
</dbReference>
<dbReference type="InterPro" id="IPR052019">
    <property type="entry name" value="F420H2_bilvrd_red/Heme_oxyg"/>
</dbReference>
<dbReference type="GO" id="GO:0016627">
    <property type="term" value="F:oxidoreductase activity, acting on the CH-CH group of donors"/>
    <property type="evidence" value="ECO:0007669"/>
    <property type="project" value="TreeGrafter"/>
</dbReference>
<dbReference type="InterPro" id="IPR011576">
    <property type="entry name" value="Pyridox_Oxase_N"/>
</dbReference>
<organism evidence="3 4">
    <name type="scientific">Baekduia soli</name>
    <dbReference type="NCBI Taxonomy" id="496014"/>
    <lineage>
        <taxon>Bacteria</taxon>
        <taxon>Bacillati</taxon>
        <taxon>Actinomycetota</taxon>
        <taxon>Thermoleophilia</taxon>
        <taxon>Solirubrobacterales</taxon>
        <taxon>Baekduiaceae</taxon>
        <taxon>Baekduia</taxon>
    </lineage>
</organism>
<dbReference type="NCBIfam" id="TIGR03668">
    <property type="entry name" value="Rv0121_F420"/>
    <property type="match status" value="1"/>
</dbReference>
<dbReference type="SUPFAM" id="SSF50475">
    <property type="entry name" value="FMN-binding split barrel"/>
    <property type="match status" value="1"/>
</dbReference>
<dbReference type="OrthoDB" id="9812086at2"/>
<dbReference type="GO" id="GO:0005829">
    <property type="term" value="C:cytosol"/>
    <property type="evidence" value="ECO:0007669"/>
    <property type="project" value="TreeGrafter"/>
</dbReference>
<dbReference type="PANTHER" id="PTHR35176:SF2">
    <property type="entry name" value="F420H(2)-DEPENDENT REDUCTASE RV1155"/>
    <property type="match status" value="1"/>
</dbReference>
<protein>
    <submittedName>
        <fullName evidence="3">TIGR03668 family PPOX class F420-dependent oxidoreductase</fullName>
    </submittedName>
</protein>
<dbReference type="KEGG" id="bsol:FSW04_18070"/>
<dbReference type="InterPro" id="IPR019967">
    <property type="entry name" value="F420-dep_enz_PPOX_Rv0121"/>
</dbReference>
<dbReference type="AlphaFoldDB" id="A0A5B8U8L8"/>
<accession>A0A5B8U8L8</accession>
<dbReference type="Pfam" id="PF01243">
    <property type="entry name" value="PNPOx_N"/>
    <property type="match status" value="1"/>
</dbReference>
<dbReference type="PANTHER" id="PTHR35176">
    <property type="entry name" value="HEME OXYGENASE HI_0854-RELATED"/>
    <property type="match status" value="1"/>
</dbReference>
<reference evidence="3 4" key="1">
    <citation type="journal article" date="2018" name="J. Microbiol.">
        <title>Baekduia soli gen. nov., sp. nov., a novel bacterium isolated from the soil of Baekdu Mountain and proposal of a novel family name, Baekduiaceae fam. nov.</title>
        <authorList>
            <person name="An D.S."/>
            <person name="Siddiqi M.Z."/>
            <person name="Kim K.H."/>
            <person name="Yu H.S."/>
            <person name="Im W.T."/>
        </authorList>
    </citation>
    <scope>NUCLEOTIDE SEQUENCE [LARGE SCALE GENOMIC DNA]</scope>
    <source>
        <strain evidence="3 4">BR7-21</strain>
    </source>
</reference>
<dbReference type="EMBL" id="CP042430">
    <property type="protein sequence ID" value="QEC49297.1"/>
    <property type="molecule type" value="Genomic_DNA"/>
</dbReference>
<dbReference type="RefSeq" id="WP_146921660.1">
    <property type="nucleotide sequence ID" value="NZ_CP042430.1"/>
</dbReference>
<keyword evidence="4" id="KW-1185">Reference proteome</keyword>